<evidence type="ECO:0000256" key="1">
    <source>
        <dbReference type="SAM" id="MobiDB-lite"/>
    </source>
</evidence>
<feature type="compositionally biased region" description="Basic and acidic residues" evidence="1">
    <location>
        <begin position="127"/>
        <end position="137"/>
    </location>
</feature>
<reference evidence="2" key="1">
    <citation type="journal article" date="2021" name="Nat. Commun.">
        <title>Genetic determinants of endophytism in the Arabidopsis root mycobiome.</title>
        <authorList>
            <person name="Mesny F."/>
            <person name="Miyauchi S."/>
            <person name="Thiergart T."/>
            <person name="Pickel B."/>
            <person name="Atanasova L."/>
            <person name="Karlsson M."/>
            <person name="Huettel B."/>
            <person name="Barry K.W."/>
            <person name="Haridas S."/>
            <person name="Chen C."/>
            <person name="Bauer D."/>
            <person name="Andreopoulos W."/>
            <person name="Pangilinan J."/>
            <person name="LaButti K."/>
            <person name="Riley R."/>
            <person name="Lipzen A."/>
            <person name="Clum A."/>
            <person name="Drula E."/>
            <person name="Henrissat B."/>
            <person name="Kohler A."/>
            <person name="Grigoriev I.V."/>
            <person name="Martin F.M."/>
            <person name="Hacquard S."/>
        </authorList>
    </citation>
    <scope>NUCLEOTIDE SEQUENCE</scope>
    <source>
        <strain evidence="2">MPI-SDFR-AT-0120</strain>
    </source>
</reference>
<feature type="region of interest" description="Disordered" evidence="1">
    <location>
        <begin position="1"/>
        <end position="24"/>
    </location>
</feature>
<comment type="caution">
    <text evidence="2">The sequence shown here is derived from an EMBL/GenBank/DDBJ whole genome shotgun (WGS) entry which is preliminary data.</text>
</comment>
<dbReference type="EMBL" id="JAGMVJ010000003">
    <property type="protein sequence ID" value="KAH7092276.1"/>
    <property type="molecule type" value="Genomic_DNA"/>
</dbReference>
<accession>A0A8K0RFU1</accession>
<keyword evidence="3" id="KW-1185">Reference proteome</keyword>
<evidence type="ECO:0000313" key="2">
    <source>
        <dbReference type="EMBL" id="KAH7092276.1"/>
    </source>
</evidence>
<organism evidence="2 3">
    <name type="scientific">Paraphoma chrysanthemicola</name>
    <dbReference type="NCBI Taxonomy" id="798071"/>
    <lineage>
        <taxon>Eukaryota</taxon>
        <taxon>Fungi</taxon>
        <taxon>Dikarya</taxon>
        <taxon>Ascomycota</taxon>
        <taxon>Pezizomycotina</taxon>
        <taxon>Dothideomycetes</taxon>
        <taxon>Pleosporomycetidae</taxon>
        <taxon>Pleosporales</taxon>
        <taxon>Pleosporineae</taxon>
        <taxon>Phaeosphaeriaceae</taxon>
        <taxon>Paraphoma</taxon>
    </lineage>
</organism>
<feature type="compositionally biased region" description="Basic and acidic residues" evidence="1">
    <location>
        <begin position="151"/>
        <end position="169"/>
    </location>
</feature>
<feature type="region of interest" description="Disordered" evidence="1">
    <location>
        <begin position="127"/>
        <end position="333"/>
    </location>
</feature>
<evidence type="ECO:0000313" key="3">
    <source>
        <dbReference type="Proteomes" id="UP000813461"/>
    </source>
</evidence>
<feature type="compositionally biased region" description="Low complexity" evidence="1">
    <location>
        <begin position="303"/>
        <end position="328"/>
    </location>
</feature>
<dbReference type="OrthoDB" id="5409998at2759"/>
<dbReference type="AlphaFoldDB" id="A0A8K0RFU1"/>
<sequence>MSAVKQEPPAQDQPKPAPVVGGPDLDTLQSMLNLVFLQSGRFIKEQQSGGGTGRQKLALQRAVPVATERFHDALDELEKKVKLAQIVLRRDLALRYQDRRKREVEAREKEAEKARLAAETMNAGIAESKKEEVKVEKVPTPIPPEAPVETEADKNDEPEKPLEREEEKAPPPPPLETTVTQAEERDPLFDATPTTANPQDNDFDFDAIFGDAMDTTGDNTNQDDMMDTSGDMGFNFDEGPSLLRGLEDFAKSGDDDNAAQDASNLDIDMTMPDLPDLHTTTEPPAPVEQPATTKPADPPATQPPAEATTTSNEAANNDNKNLDAANDDGMGGMVTETANLDDLFDLDEYANPEDSAFDDAFFNFE</sequence>
<name>A0A8K0RFU1_9PLEO</name>
<protein>
    <submittedName>
        <fullName evidence="2">Uncharacterized protein</fullName>
    </submittedName>
</protein>
<proteinExistence type="predicted"/>
<dbReference type="Proteomes" id="UP000813461">
    <property type="component" value="Unassembled WGS sequence"/>
</dbReference>
<feature type="compositionally biased region" description="Basic and acidic residues" evidence="1">
    <location>
        <begin position="245"/>
        <end position="254"/>
    </location>
</feature>
<gene>
    <name evidence="2" type="ORF">FB567DRAFT_235083</name>
</gene>